<dbReference type="Pfam" id="PF00561">
    <property type="entry name" value="Abhydrolase_1"/>
    <property type="match status" value="1"/>
</dbReference>
<reference evidence="3 4" key="1">
    <citation type="journal article" date="2016" name="Front. Microbiol.">
        <title>Genomic Resource of Rice Seed Associated Bacteria.</title>
        <authorList>
            <person name="Midha S."/>
            <person name="Bansal K."/>
            <person name="Sharma S."/>
            <person name="Kumar N."/>
            <person name="Patil P.P."/>
            <person name="Chaudhry V."/>
            <person name="Patil P.B."/>
        </authorList>
    </citation>
    <scope>NUCLEOTIDE SEQUENCE [LARGE SCALE GENOMIC DNA]</scope>
    <source>
        <strain evidence="3 4">NS184</strain>
    </source>
</reference>
<dbReference type="InterPro" id="IPR000073">
    <property type="entry name" value="AB_hydrolase_1"/>
</dbReference>
<dbReference type="SUPFAM" id="SSF53474">
    <property type="entry name" value="alpha/beta-Hydrolases"/>
    <property type="match status" value="1"/>
</dbReference>
<evidence type="ECO:0000313" key="4">
    <source>
        <dbReference type="Proteomes" id="UP000078252"/>
    </source>
</evidence>
<dbReference type="AlphaFoldDB" id="A0A175REB0"/>
<evidence type="ECO:0000256" key="1">
    <source>
        <dbReference type="ARBA" id="ARBA00022801"/>
    </source>
</evidence>
<dbReference type="PATRIC" id="fig|33881.3.peg.393"/>
<gene>
    <name evidence="3" type="ORF">NS184_16610</name>
</gene>
<name>A0A175REB0_9MICO</name>
<protein>
    <recommendedName>
        <fullName evidence="2">AB hydrolase-1 domain-containing protein</fullName>
    </recommendedName>
</protein>
<dbReference type="Proteomes" id="UP000078252">
    <property type="component" value="Unassembled WGS sequence"/>
</dbReference>
<dbReference type="PRINTS" id="PR00412">
    <property type="entry name" value="EPOXHYDRLASE"/>
</dbReference>
<dbReference type="InterPro" id="IPR000639">
    <property type="entry name" value="Epox_hydrolase-like"/>
</dbReference>
<evidence type="ECO:0000313" key="3">
    <source>
        <dbReference type="EMBL" id="KTR02137.1"/>
    </source>
</evidence>
<keyword evidence="1" id="KW-0378">Hydrolase</keyword>
<proteinExistence type="predicted"/>
<feature type="domain" description="AB hydrolase-1" evidence="2">
    <location>
        <begin position="23"/>
        <end position="273"/>
    </location>
</feature>
<evidence type="ECO:0000259" key="2">
    <source>
        <dbReference type="Pfam" id="PF00561"/>
    </source>
</evidence>
<dbReference type="GO" id="GO:0016787">
    <property type="term" value="F:hydrolase activity"/>
    <property type="evidence" value="ECO:0007669"/>
    <property type="project" value="UniProtKB-KW"/>
</dbReference>
<dbReference type="PANTHER" id="PTHR43329">
    <property type="entry name" value="EPOXIDE HYDROLASE"/>
    <property type="match status" value="1"/>
</dbReference>
<dbReference type="EMBL" id="LDQC01000136">
    <property type="protein sequence ID" value="KTR02137.1"/>
    <property type="molecule type" value="Genomic_DNA"/>
</dbReference>
<comment type="caution">
    <text evidence="3">The sequence shown here is derived from an EMBL/GenBank/DDBJ whole genome shotgun (WGS) entry which is preliminary data.</text>
</comment>
<dbReference type="Gene3D" id="3.40.50.1820">
    <property type="entry name" value="alpha/beta hydrolase"/>
    <property type="match status" value="1"/>
</dbReference>
<dbReference type="InterPro" id="IPR029058">
    <property type="entry name" value="AB_hydrolase_fold"/>
</dbReference>
<dbReference type="STRING" id="33881.NS184_16610"/>
<organism evidence="3 4">
    <name type="scientific">Curtobacterium luteum</name>
    <dbReference type="NCBI Taxonomy" id="33881"/>
    <lineage>
        <taxon>Bacteria</taxon>
        <taxon>Bacillati</taxon>
        <taxon>Actinomycetota</taxon>
        <taxon>Actinomycetes</taxon>
        <taxon>Micrococcales</taxon>
        <taxon>Microbacteriaceae</taxon>
        <taxon>Curtobacterium</taxon>
    </lineage>
</organism>
<accession>A0A175REB0</accession>
<sequence length="288" mass="31117">MPQVTTPRGVIEYREDGDPNGVPVVLVHGFPDGPSTWDAVVAALPAGLRIVRPSLRGVGGSSVRPEERSGQVAALATDLLDLFDALDLHDALLVGHDWGSRTAHAVAAVAPERLRGLVTIATAYGPRTGLTVQESLDDAAVAWYRWWLCTDVGETAFRRSPDELLVWSWDHWSPPNTIPAEERATLLASFTSDEFVDTVVHYYRHGAGEAPGNPRYADLQTTLDAWPAIRVPTTFIVGDADGCETVAAARDARSSFDGDFRLVELAGVGHFVQREASAEVVAAITERL</sequence>